<sequence length="116" mass="12744">MHVARPDRCLHHLSGRLIEIETTRSAAYDQSKSLYYGDFMNPVQCRMARAALGWGVLELAKKAGVSTQTVVRFERGEMLKQSTIFQLRATFEAAGIEFIAENGGGPGVRLSPQSTG</sequence>
<feature type="domain" description="HTH cro/C1-type" evidence="1">
    <location>
        <begin position="46"/>
        <end position="98"/>
    </location>
</feature>
<dbReference type="Pfam" id="PF01381">
    <property type="entry name" value="HTH_3"/>
    <property type="match status" value="1"/>
</dbReference>
<name>A0A090G9V9_MESPL</name>
<dbReference type="InterPro" id="IPR010982">
    <property type="entry name" value="Lambda_DNA-bd_dom_sf"/>
</dbReference>
<evidence type="ECO:0000259" key="1">
    <source>
        <dbReference type="PROSITE" id="PS50943"/>
    </source>
</evidence>
<dbReference type="Gene3D" id="1.10.260.40">
    <property type="entry name" value="lambda repressor-like DNA-binding domains"/>
    <property type="match status" value="1"/>
</dbReference>
<dbReference type="AlphaFoldDB" id="A0A090G9V9"/>
<gene>
    <name evidence="2" type="ORF">MPL3365_200168</name>
</gene>
<protein>
    <recommendedName>
        <fullName evidence="1">HTH cro/C1-type domain-containing protein</fullName>
    </recommendedName>
</protein>
<reference evidence="2 3" key="1">
    <citation type="submission" date="2014-08" db="EMBL/GenBank/DDBJ databases">
        <authorList>
            <person name="Moulin Lionel"/>
        </authorList>
    </citation>
    <scope>NUCLEOTIDE SEQUENCE [LARGE SCALE GENOMIC DNA]</scope>
</reference>
<dbReference type="PROSITE" id="PS50943">
    <property type="entry name" value="HTH_CROC1"/>
    <property type="match status" value="1"/>
</dbReference>
<dbReference type="SUPFAM" id="SSF47413">
    <property type="entry name" value="lambda repressor-like DNA-binding domains"/>
    <property type="match status" value="1"/>
</dbReference>
<evidence type="ECO:0000313" key="3">
    <source>
        <dbReference type="Proteomes" id="UP000046122"/>
    </source>
</evidence>
<dbReference type="GO" id="GO:0003677">
    <property type="term" value="F:DNA binding"/>
    <property type="evidence" value="ECO:0007669"/>
    <property type="project" value="InterPro"/>
</dbReference>
<dbReference type="InterPro" id="IPR001387">
    <property type="entry name" value="Cro/C1-type_HTH"/>
</dbReference>
<organism evidence="2 3">
    <name type="scientific">Mesorhizobium plurifarium</name>
    <dbReference type="NCBI Taxonomy" id="69974"/>
    <lineage>
        <taxon>Bacteria</taxon>
        <taxon>Pseudomonadati</taxon>
        <taxon>Pseudomonadota</taxon>
        <taxon>Alphaproteobacteria</taxon>
        <taxon>Hyphomicrobiales</taxon>
        <taxon>Phyllobacteriaceae</taxon>
        <taxon>Mesorhizobium</taxon>
    </lineage>
</organism>
<evidence type="ECO:0000313" key="2">
    <source>
        <dbReference type="EMBL" id="CDX55608.1"/>
    </source>
</evidence>
<dbReference type="EMBL" id="CCNE01000013">
    <property type="protein sequence ID" value="CDX55608.1"/>
    <property type="molecule type" value="Genomic_DNA"/>
</dbReference>
<dbReference type="CDD" id="cd00093">
    <property type="entry name" value="HTH_XRE"/>
    <property type="match status" value="1"/>
</dbReference>
<dbReference type="Proteomes" id="UP000046122">
    <property type="component" value="Unassembled WGS sequence"/>
</dbReference>
<proteinExistence type="predicted"/>
<accession>A0A090G9V9</accession>